<feature type="signal peptide" evidence="1">
    <location>
        <begin position="1"/>
        <end position="22"/>
    </location>
</feature>
<organism evidence="2 3">
    <name type="scientific">Algoriphagus chordae</name>
    <dbReference type="NCBI Taxonomy" id="237019"/>
    <lineage>
        <taxon>Bacteria</taxon>
        <taxon>Pseudomonadati</taxon>
        <taxon>Bacteroidota</taxon>
        <taxon>Cytophagia</taxon>
        <taxon>Cytophagales</taxon>
        <taxon>Cyclobacteriaceae</taxon>
        <taxon>Algoriphagus</taxon>
    </lineage>
</organism>
<dbReference type="OrthoDB" id="978692at2"/>
<comment type="caution">
    <text evidence="2">The sequence shown here is derived from an EMBL/GenBank/DDBJ whole genome shotgun (WGS) entry which is preliminary data.</text>
</comment>
<evidence type="ECO:0000256" key="1">
    <source>
        <dbReference type="SAM" id="SignalP"/>
    </source>
</evidence>
<feature type="chain" id="PRO_5016012263" description="Outer membrane protein with beta-barrel domain" evidence="1">
    <location>
        <begin position="23"/>
        <end position="189"/>
    </location>
</feature>
<sequence length="189" mass="21232">MQKFKFFIIAISLGLSSSLCFAQEEKVNAESEEPKESEGKHTIAFFIGHARIGQGTDSEGKRQFNMVPSVSIDYNYWISTRFALGIHTDFLNENFYVESEEDGAPIERERPIAPALMGTYMLGEHWSFGLGFGGEFAEGEDYFVTRFAIEYGVEIRNGWAVLGSLTQDFRANAYNVTSFGIGVEKRFGN</sequence>
<keyword evidence="3" id="KW-1185">Reference proteome</keyword>
<evidence type="ECO:0008006" key="4">
    <source>
        <dbReference type="Google" id="ProtNLM"/>
    </source>
</evidence>
<name>A0A2W7QIU4_9BACT</name>
<keyword evidence="1" id="KW-0732">Signal</keyword>
<evidence type="ECO:0000313" key="3">
    <source>
        <dbReference type="Proteomes" id="UP000248882"/>
    </source>
</evidence>
<gene>
    <name evidence="2" type="ORF">LV85_03598</name>
</gene>
<dbReference type="EMBL" id="QKZT01000019">
    <property type="protein sequence ID" value="PZX48528.1"/>
    <property type="molecule type" value="Genomic_DNA"/>
</dbReference>
<dbReference type="AlphaFoldDB" id="A0A2W7QIU4"/>
<evidence type="ECO:0000313" key="2">
    <source>
        <dbReference type="EMBL" id="PZX48528.1"/>
    </source>
</evidence>
<protein>
    <recommendedName>
        <fullName evidence="4">Outer membrane protein with beta-barrel domain</fullName>
    </recommendedName>
</protein>
<dbReference type="Proteomes" id="UP000248882">
    <property type="component" value="Unassembled WGS sequence"/>
</dbReference>
<proteinExistence type="predicted"/>
<dbReference type="RefSeq" id="WP_111321987.1">
    <property type="nucleotide sequence ID" value="NZ_QKZT01000019.1"/>
</dbReference>
<reference evidence="2 3" key="1">
    <citation type="submission" date="2018-06" db="EMBL/GenBank/DDBJ databases">
        <title>Genomic Encyclopedia of Archaeal and Bacterial Type Strains, Phase II (KMG-II): from individual species to whole genera.</title>
        <authorList>
            <person name="Goeker M."/>
        </authorList>
    </citation>
    <scope>NUCLEOTIDE SEQUENCE [LARGE SCALE GENOMIC DNA]</scope>
    <source>
        <strain evidence="2 3">DSM 19830</strain>
    </source>
</reference>
<accession>A0A2W7QIU4</accession>